<proteinExistence type="predicted"/>
<dbReference type="RefSeq" id="XP_020666115.2">
    <property type="nucleotide sequence ID" value="XM_020810456.2"/>
</dbReference>
<dbReference type="OrthoDB" id="9942858at2759"/>
<keyword evidence="2" id="KW-1185">Reference proteome</keyword>
<evidence type="ECO:0000256" key="1">
    <source>
        <dbReference type="SAM" id="Phobius"/>
    </source>
</evidence>
<keyword evidence="1" id="KW-0472">Membrane</keyword>
<accession>A0A6J0V3L0</accession>
<keyword evidence="1" id="KW-1133">Transmembrane helix</keyword>
<dbReference type="InParanoid" id="A0A6J0V3L0"/>
<dbReference type="PANTHER" id="PTHR36475">
    <property type="entry name" value="LEUCINE-RICH SINGLE-PASS MEMBRANE PROTEIN 1"/>
    <property type="match status" value="1"/>
</dbReference>
<reference evidence="3" key="1">
    <citation type="submission" date="2025-08" db="UniProtKB">
        <authorList>
            <consortium name="RefSeq"/>
        </authorList>
    </citation>
    <scope>IDENTIFICATION</scope>
</reference>
<dbReference type="Pfam" id="PF15145">
    <property type="entry name" value="DUF4577"/>
    <property type="match status" value="1"/>
</dbReference>
<feature type="transmembrane region" description="Helical" evidence="1">
    <location>
        <begin position="12"/>
        <end position="36"/>
    </location>
</feature>
<dbReference type="CTD" id="286006"/>
<dbReference type="PANTHER" id="PTHR36475:SF1">
    <property type="entry name" value="LEUCINE-RICH SINGLE-PASS MEMBRANE PROTEIN 1"/>
    <property type="match status" value="1"/>
</dbReference>
<evidence type="ECO:0000313" key="3">
    <source>
        <dbReference type="RefSeq" id="XP_020666115.2"/>
    </source>
</evidence>
<gene>
    <name evidence="3" type="primary">LSMEM1</name>
</gene>
<sequence>MPTQRSMKCPSWYFVTLIITLIVSLALGSFVIILIVHTGDKIDEVSRKIVIERKSIEDLKTFNDMILQYLNQSELMENIGNLSTVQTRKPSPDFPGY</sequence>
<evidence type="ECO:0000313" key="2">
    <source>
        <dbReference type="Proteomes" id="UP001652642"/>
    </source>
</evidence>
<keyword evidence="1" id="KW-0812">Transmembrane</keyword>
<dbReference type="Proteomes" id="UP001652642">
    <property type="component" value="Chromosome 5"/>
</dbReference>
<protein>
    <submittedName>
        <fullName evidence="3">Leucine-rich single-pass membrane protein 1</fullName>
    </submittedName>
</protein>
<dbReference type="GeneID" id="110088248"/>
<organism evidence="2 3">
    <name type="scientific">Pogona vitticeps</name>
    <name type="common">central bearded dragon</name>
    <dbReference type="NCBI Taxonomy" id="103695"/>
    <lineage>
        <taxon>Eukaryota</taxon>
        <taxon>Metazoa</taxon>
        <taxon>Chordata</taxon>
        <taxon>Craniata</taxon>
        <taxon>Vertebrata</taxon>
        <taxon>Euteleostomi</taxon>
        <taxon>Lepidosauria</taxon>
        <taxon>Squamata</taxon>
        <taxon>Bifurcata</taxon>
        <taxon>Unidentata</taxon>
        <taxon>Episquamata</taxon>
        <taxon>Toxicofera</taxon>
        <taxon>Iguania</taxon>
        <taxon>Acrodonta</taxon>
        <taxon>Agamidae</taxon>
        <taxon>Amphibolurinae</taxon>
        <taxon>Pogona</taxon>
    </lineage>
</organism>
<dbReference type="InterPro" id="IPR028099">
    <property type="entry name" value="DUF4577"/>
</dbReference>
<dbReference type="AlphaFoldDB" id="A0A6J0V3L0"/>
<dbReference type="KEGG" id="pvt:110088248"/>
<name>A0A6J0V3L0_9SAUR</name>